<gene>
    <name evidence="1" type="ORF">N3K66_008225</name>
</gene>
<dbReference type="EMBL" id="CM047947">
    <property type="protein sequence ID" value="KAI9897203.1"/>
    <property type="molecule type" value="Genomic_DNA"/>
</dbReference>
<protein>
    <submittedName>
        <fullName evidence="1">Uncharacterized protein</fullName>
    </submittedName>
</protein>
<dbReference type="Proteomes" id="UP001163324">
    <property type="component" value="Chromosome 8"/>
</dbReference>
<reference evidence="1" key="1">
    <citation type="submission" date="2022-10" db="EMBL/GenBank/DDBJ databases">
        <title>Complete Genome of Trichothecium roseum strain YXFP-22015, a Plant Pathogen Isolated from Citrus.</title>
        <authorList>
            <person name="Wang Y."/>
            <person name="Zhu L."/>
        </authorList>
    </citation>
    <scope>NUCLEOTIDE SEQUENCE</scope>
    <source>
        <strain evidence="1">YXFP-22015</strain>
    </source>
</reference>
<organism evidence="1 2">
    <name type="scientific">Trichothecium roseum</name>
    <dbReference type="NCBI Taxonomy" id="47278"/>
    <lineage>
        <taxon>Eukaryota</taxon>
        <taxon>Fungi</taxon>
        <taxon>Dikarya</taxon>
        <taxon>Ascomycota</taxon>
        <taxon>Pezizomycotina</taxon>
        <taxon>Sordariomycetes</taxon>
        <taxon>Hypocreomycetidae</taxon>
        <taxon>Hypocreales</taxon>
        <taxon>Hypocreales incertae sedis</taxon>
        <taxon>Trichothecium</taxon>
    </lineage>
</organism>
<accession>A0ACC0UT71</accession>
<keyword evidence="2" id="KW-1185">Reference proteome</keyword>
<name>A0ACC0UT71_9HYPO</name>
<evidence type="ECO:0000313" key="1">
    <source>
        <dbReference type="EMBL" id="KAI9897203.1"/>
    </source>
</evidence>
<comment type="caution">
    <text evidence="1">The sequence shown here is derived from an EMBL/GenBank/DDBJ whole genome shotgun (WGS) entry which is preliminary data.</text>
</comment>
<evidence type="ECO:0000313" key="2">
    <source>
        <dbReference type="Proteomes" id="UP001163324"/>
    </source>
</evidence>
<proteinExistence type="predicted"/>
<sequence length="386" mass="43626">MPPQIFKNKTIALAGPFPPSSADSYDDLTPENVRKWTEVRRGVFFAEMSHEVTHLLCTKAQFYGGGNNRVKLALSLGKSCHVVEPSWFRDSVFADRRAPERAYDLRLDKKRRDRRRRERERVERGRMEAADYVNTNLFTPYRDETNFQYHIDLTRDNPEHGAPGQRHCITLWESHAKPPLYHFTSKYHGKRGAAPKHHRPSPHQSPLDQEFSLFAAFFRRKTGVAWEDRVALAGTMGPEFFVYEPPTGGKPVGEGLRGSYDWCLEVNAQLRGQQKQKQKQQDSSKGDDEGEDETGAVVADEDADAGRCLEDGKDDDESREAGKEDPASNEREEDDNEVEYGVDDGEGDIDHQEDTDEHEGEDDNGQLGDQDAAMPSSVSTPSIKVA</sequence>